<evidence type="ECO:0000256" key="4">
    <source>
        <dbReference type="ARBA" id="ARBA00013047"/>
    </source>
</evidence>
<dbReference type="UniPathway" id="UPA00074">
    <property type="reaction ID" value="UER00129"/>
</dbReference>
<evidence type="ECO:0000256" key="1">
    <source>
        <dbReference type="ARBA" id="ARBA00004496"/>
    </source>
</evidence>
<dbReference type="InterPro" id="IPR016188">
    <property type="entry name" value="PurM-like_N"/>
</dbReference>
<feature type="domain" description="PurM-like N-terminal" evidence="16">
    <location>
        <begin position="56"/>
        <end position="162"/>
    </location>
</feature>
<dbReference type="CDD" id="cd02196">
    <property type="entry name" value="PurM"/>
    <property type="match status" value="1"/>
</dbReference>
<dbReference type="Gene3D" id="3.30.1330.10">
    <property type="entry name" value="PurM-like, N-terminal domain"/>
    <property type="match status" value="1"/>
</dbReference>
<evidence type="ECO:0000256" key="9">
    <source>
        <dbReference type="ARBA" id="ARBA00022755"/>
    </source>
</evidence>
<dbReference type="HAMAP" id="MF_00741">
    <property type="entry name" value="AIRS"/>
    <property type="match status" value="1"/>
</dbReference>
<reference evidence="18 19" key="1">
    <citation type="submission" date="2016-04" db="EMBL/GenBank/DDBJ databases">
        <title>Chloroflexus islandicus sp. nov., a thermophilic filamentous anoxygenic phototrophic bacterium from geyser Strokkur (Iceland).</title>
        <authorList>
            <person name="Gaisin V.A."/>
            <person name="Kalashnikov A.M."/>
            <person name="Sukhacheva M.V."/>
            <person name="Grouzdev D.S."/>
            <person name="Ivanov T.M."/>
            <person name="Kuznetsov B."/>
            <person name="Gorlenko V.M."/>
        </authorList>
    </citation>
    <scope>NUCLEOTIDE SEQUENCE [LARGE SCALE GENOMIC DNA]</scope>
    <source>
        <strain evidence="19">isl-2</strain>
    </source>
</reference>
<evidence type="ECO:0000256" key="12">
    <source>
        <dbReference type="ARBA" id="ARBA00032931"/>
    </source>
</evidence>
<comment type="similarity">
    <text evidence="3 15">Belongs to the AIR synthase family.</text>
</comment>
<dbReference type="SUPFAM" id="SSF56042">
    <property type="entry name" value="PurM C-terminal domain-like"/>
    <property type="match status" value="1"/>
</dbReference>
<sequence length="344" mass="35067">MTQYRAAGVDIAAATRAKELMTAAVRSTHGPAVLAGMGAFGGCFDAALALAGMQAPVLVSSTDGVGTKTLVAAALGRYDTVGQDLVNHAINDILVQGARPLFFLDYIAVAKLDPVQVAAIVGGVAAGCRAAGCALIGGETAEMPDVYAPGAFDLAGTIVGVVERDAMLPRADVAPGDAILALPSTGLHTNGYSLARRIVAHHFAAEGYHARPAILGGQTIGEALLAIHRCYLPEVTALRAAAPVKALCHITGGGIYDNLPRVLPAGMGAAIVRGRWDIPPICQLLVEVGGLSEQEAYHALNMGLGMLVIVPVEAVATALATAPEARLVGHVTATPAVRLVDEGE</sequence>
<dbReference type="Proteomes" id="UP000078287">
    <property type="component" value="Unassembled WGS sequence"/>
</dbReference>
<dbReference type="STRING" id="1707952.A6A03_01090"/>
<dbReference type="RefSeq" id="WP_066784521.1">
    <property type="nucleotide sequence ID" value="NZ_LWQS01000038.1"/>
</dbReference>
<dbReference type="InterPro" id="IPR010918">
    <property type="entry name" value="PurM-like_C_dom"/>
</dbReference>
<dbReference type="Pfam" id="PF02769">
    <property type="entry name" value="AIRS_C"/>
    <property type="match status" value="1"/>
</dbReference>
<evidence type="ECO:0000313" key="19">
    <source>
        <dbReference type="Proteomes" id="UP000078287"/>
    </source>
</evidence>
<dbReference type="EC" id="6.3.3.1" evidence="4 15"/>
<dbReference type="GO" id="GO:0046084">
    <property type="term" value="P:adenine biosynthetic process"/>
    <property type="evidence" value="ECO:0007669"/>
    <property type="project" value="TreeGrafter"/>
</dbReference>
<keyword evidence="10 15" id="KW-0067">ATP-binding</keyword>
<evidence type="ECO:0000313" key="18">
    <source>
        <dbReference type="EMBL" id="OAN47367.1"/>
    </source>
</evidence>
<evidence type="ECO:0000256" key="10">
    <source>
        <dbReference type="ARBA" id="ARBA00022840"/>
    </source>
</evidence>
<dbReference type="PANTHER" id="PTHR10520:SF12">
    <property type="entry name" value="TRIFUNCTIONAL PURINE BIOSYNTHETIC PROTEIN ADENOSINE-3"/>
    <property type="match status" value="1"/>
</dbReference>
<protein>
    <recommendedName>
        <fullName evidence="5 15">Phosphoribosylformylglycinamidine cyclo-ligase</fullName>
        <ecNumber evidence="4 15">6.3.3.1</ecNumber>
    </recommendedName>
    <alternativeName>
        <fullName evidence="12 15">AIR synthase</fullName>
    </alternativeName>
    <alternativeName>
        <fullName evidence="13 15">AIRS</fullName>
    </alternativeName>
    <alternativeName>
        <fullName evidence="11 15">Phosphoribosyl-aminoimidazole synthetase</fullName>
    </alternativeName>
</protein>
<evidence type="ECO:0000256" key="11">
    <source>
        <dbReference type="ARBA" id="ARBA00031908"/>
    </source>
</evidence>
<dbReference type="InterPro" id="IPR036676">
    <property type="entry name" value="PurM-like_C_sf"/>
</dbReference>
<dbReference type="FunFam" id="3.90.650.10:FF:000011">
    <property type="entry name" value="Phosphoribosylformylglycinamidine cyclo-ligase"/>
    <property type="match status" value="1"/>
</dbReference>
<dbReference type="GO" id="GO:0006189">
    <property type="term" value="P:'de novo' IMP biosynthetic process"/>
    <property type="evidence" value="ECO:0007669"/>
    <property type="project" value="UniProtKB-UniRule"/>
</dbReference>
<evidence type="ECO:0000256" key="13">
    <source>
        <dbReference type="ARBA" id="ARBA00033093"/>
    </source>
</evidence>
<dbReference type="OrthoDB" id="9802507at2"/>
<dbReference type="InterPro" id="IPR036921">
    <property type="entry name" value="PurM-like_N_sf"/>
</dbReference>
<evidence type="ECO:0000256" key="15">
    <source>
        <dbReference type="HAMAP-Rule" id="MF_00741"/>
    </source>
</evidence>
<accession>A0A178MGV3</accession>
<dbReference type="Pfam" id="PF00586">
    <property type="entry name" value="AIRS"/>
    <property type="match status" value="1"/>
</dbReference>
<dbReference type="SUPFAM" id="SSF55326">
    <property type="entry name" value="PurM N-terminal domain-like"/>
    <property type="match status" value="1"/>
</dbReference>
<evidence type="ECO:0000256" key="8">
    <source>
        <dbReference type="ARBA" id="ARBA00022741"/>
    </source>
</evidence>
<keyword evidence="7 15" id="KW-0436">Ligase</keyword>
<name>A0A178MGV3_9CHLR</name>
<proteinExistence type="inferred from homology"/>
<dbReference type="GO" id="GO:0004641">
    <property type="term" value="F:phosphoribosylformylglycinamidine cyclo-ligase activity"/>
    <property type="evidence" value="ECO:0007669"/>
    <property type="project" value="UniProtKB-UniRule"/>
</dbReference>
<evidence type="ECO:0000256" key="6">
    <source>
        <dbReference type="ARBA" id="ARBA00022490"/>
    </source>
</evidence>
<evidence type="ECO:0000256" key="7">
    <source>
        <dbReference type="ARBA" id="ARBA00022598"/>
    </source>
</evidence>
<dbReference type="GO" id="GO:0005829">
    <property type="term" value="C:cytosol"/>
    <property type="evidence" value="ECO:0007669"/>
    <property type="project" value="TreeGrafter"/>
</dbReference>
<keyword evidence="8 15" id="KW-0547">Nucleotide-binding</keyword>
<evidence type="ECO:0000259" key="17">
    <source>
        <dbReference type="Pfam" id="PF02769"/>
    </source>
</evidence>
<feature type="domain" description="PurM-like C-terminal" evidence="17">
    <location>
        <begin position="175"/>
        <end position="340"/>
    </location>
</feature>
<dbReference type="Gene3D" id="3.90.650.10">
    <property type="entry name" value="PurM-like C-terminal domain"/>
    <property type="match status" value="1"/>
</dbReference>
<evidence type="ECO:0000259" key="16">
    <source>
        <dbReference type="Pfam" id="PF00586"/>
    </source>
</evidence>
<dbReference type="PANTHER" id="PTHR10520">
    <property type="entry name" value="TRIFUNCTIONAL PURINE BIOSYNTHETIC PROTEIN ADENOSINE-3-RELATED"/>
    <property type="match status" value="1"/>
</dbReference>
<dbReference type="InterPro" id="IPR004733">
    <property type="entry name" value="PurM_cligase"/>
</dbReference>
<dbReference type="GO" id="GO:0004637">
    <property type="term" value="F:phosphoribosylamine-glycine ligase activity"/>
    <property type="evidence" value="ECO:0007669"/>
    <property type="project" value="TreeGrafter"/>
</dbReference>
<evidence type="ECO:0000256" key="3">
    <source>
        <dbReference type="ARBA" id="ARBA00010280"/>
    </source>
</evidence>
<evidence type="ECO:0000256" key="5">
    <source>
        <dbReference type="ARBA" id="ARBA00020367"/>
    </source>
</evidence>
<gene>
    <name evidence="15" type="primary">purM</name>
    <name evidence="18" type="ORF">A6A03_01090</name>
</gene>
<evidence type="ECO:0000256" key="2">
    <source>
        <dbReference type="ARBA" id="ARBA00004686"/>
    </source>
</evidence>
<dbReference type="AlphaFoldDB" id="A0A178MGV3"/>
<dbReference type="FunFam" id="3.30.1330.10:FF:000001">
    <property type="entry name" value="Phosphoribosylformylglycinamidine cyclo-ligase"/>
    <property type="match status" value="1"/>
</dbReference>
<keyword evidence="19" id="KW-1185">Reference proteome</keyword>
<dbReference type="GO" id="GO:0005524">
    <property type="term" value="F:ATP binding"/>
    <property type="evidence" value="ECO:0007669"/>
    <property type="project" value="UniProtKB-KW"/>
</dbReference>
<comment type="subcellular location">
    <subcellularLocation>
        <location evidence="1 15">Cytoplasm</location>
    </subcellularLocation>
</comment>
<evidence type="ECO:0000256" key="14">
    <source>
        <dbReference type="ARBA" id="ARBA00049057"/>
    </source>
</evidence>
<keyword evidence="9 15" id="KW-0658">Purine biosynthesis</keyword>
<comment type="caution">
    <text evidence="18">The sequence shown here is derived from an EMBL/GenBank/DDBJ whole genome shotgun (WGS) entry which is preliminary data.</text>
</comment>
<comment type="pathway">
    <text evidence="2 15">Purine metabolism; IMP biosynthesis via de novo pathway; 5-amino-1-(5-phospho-D-ribosyl)imidazole from N(2)-formyl-N(1)-(5-phospho-D-ribosyl)glycinamide: step 2/2.</text>
</comment>
<organism evidence="18 19">
    <name type="scientific">Chloroflexus islandicus</name>
    <dbReference type="NCBI Taxonomy" id="1707952"/>
    <lineage>
        <taxon>Bacteria</taxon>
        <taxon>Bacillati</taxon>
        <taxon>Chloroflexota</taxon>
        <taxon>Chloroflexia</taxon>
        <taxon>Chloroflexales</taxon>
        <taxon>Chloroflexineae</taxon>
        <taxon>Chloroflexaceae</taxon>
        <taxon>Chloroflexus</taxon>
    </lineage>
</organism>
<dbReference type="EMBL" id="LWQS01000038">
    <property type="protein sequence ID" value="OAN47367.1"/>
    <property type="molecule type" value="Genomic_DNA"/>
</dbReference>
<keyword evidence="6 15" id="KW-0963">Cytoplasm</keyword>
<dbReference type="NCBIfam" id="TIGR00878">
    <property type="entry name" value="purM"/>
    <property type="match status" value="1"/>
</dbReference>
<comment type="catalytic activity">
    <reaction evidence="14 15">
        <text>2-formamido-N(1)-(5-O-phospho-beta-D-ribosyl)acetamidine + ATP = 5-amino-1-(5-phospho-beta-D-ribosyl)imidazole + ADP + phosphate + H(+)</text>
        <dbReference type="Rhea" id="RHEA:23032"/>
        <dbReference type="ChEBI" id="CHEBI:15378"/>
        <dbReference type="ChEBI" id="CHEBI:30616"/>
        <dbReference type="ChEBI" id="CHEBI:43474"/>
        <dbReference type="ChEBI" id="CHEBI:137981"/>
        <dbReference type="ChEBI" id="CHEBI:147287"/>
        <dbReference type="ChEBI" id="CHEBI:456216"/>
        <dbReference type="EC" id="6.3.3.1"/>
    </reaction>
</comment>